<dbReference type="InterPro" id="IPR045076">
    <property type="entry name" value="MutS"/>
</dbReference>
<dbReference type="GO" id="GO:0006298">
    <property type="term" value="P:mismatch repair"/>
    <property type="evidence" value="ECO:0007669"/>
    <property type="project" value="InterPro"/>
</dbReference>
<dbReference type="Gene3D" id="3.40.50.300">
    <property type="entry name" value="P-loop containing nucleotide triphosphate hydrolases"/>
    <property type="match status" value="1"/>
</dbReference>
<feature type="domain" description="DNA mismatch repair proteins mutS family" evidence="6">
    <location>
        <begin position="79"/>
        <end position="95"/>
    </location>
</feature>
<dbReference type="EMBL" id="GBEZ01020349">
    <property type="protein sequence ID" value="JAC66315.1"/>
    <property type="molecule type" value="Transcribed_RNA"/>
</dbReference>
<dbReference type="GO" id="GO:0005524">
    <property type="term" value="F:ATP binding"/>
    <property type="evidence" value="ECO:0007669"/>
    <property type="project" value="UniProtKB-KW"/>
</dbReference>
<evidence type="ECO:0000256" key="4">
    <source>
        <dbReference type="ARBA" id="ARBA00023204"/>
    </source>
</evidence>
<dbReference type="SMART" id="SM00534">
    <property type="entry name" value="MUTSac"/>
    <property type="match status" value="1"/>
</dbReference>
<dbReference type="GO" id="GO:0006312">
    <property type="term" value="P:mitotic recombination"/>
    <property type="evidence" value="ECO:0007669"/>
    <property type="project" value="TreeGrafter"/>
</dbReference>
<dbReference type="PANTHER" id="PTHR11361:SF122">
    <property type="entry name" value="DNA MISMATCH REPAIR PROTEIN MSH3"/>
    <property type="match status" value="1"/>
</dbReference>
<dbReference type="InterPro" id="IPR027417">
    <property type="entry name" value="P-loop_NTPase"/>
</dbReference>
<evidence type="ECO:0000313" key="7">
    <source>
        <dbReference type="EMBL" id="JAC66315.1"/>
    </source>
</evidence>
<dbReference type="PROSITE" id="PS00486">
    <property type="entry name" value="DNA_MISMATCH_REPAIR_2"/>
    <property type="match status" value="1"/>
</dbReference>
<dbReference type="GO" id="GO:0005634">
    <property type="term" value="C:nucleus"/>
    <property type="evidence" value="ECO:0007669"/>
    <property type="project" value="TreeGrafter"/>
</dbReference>
<dbReference type="InterPro" id="IPR000432">
    <property type="entry name" value="DNA_mismatch_repair_MutS_C"/>
</dbReference>
<feature type="compositionally biased region" description="Basic and acidic residues" evidence="5">
    <location>
        <begin position="236"/>
        <end position="247"/>
    </location>
</feature>
<sequence length="255" mass="27290">MLITGPNMGGKSCFIRQTALIVIMAQIGCYVPAESCSLHVVDNIYTRMGASDNLAAGRSTFEVELTETSRILAKASPRSLVIIDELGRGTSTHDGVAIASATLEHILHTQHCLTLFVTHYPELGNLRTSYPTRLGAYFMEYAQEQKSAGGEGSVPRITFLYKLAPGVVGSSFGLNVAALAGLPPAVVARGSIKAKEIEAELKARRAEREAGRLRASILDICTSVSGRDAERLKREQAQAREVLERTTDAAGGSPC</sequence>
<evidence type="ECO:0000259" key="6">
    <source>
        <dbReference type="PROSITE" id="PS00486"/>
    </source>
</evidence>
<feature type="region of interest" description="Disordered" evidence="5">
    <location>
        <begin position="236"/>
        <end position="255"/>
    </location>
</feature>
<dbReference type="Pfam" id="PF00488">
    <property type="entry name" value="MutS_V"/>
    <property type="match status" value="1"/>
</dbReference>
<evidence type="ECO:0000256" key="2">
    <source>
        <dbReference type="ARBA" id="ARBA00022840"/>
    </source>
</evidence>
<organism evidence="7">
    <name type="scientific">Tetraselmis sp. GSL018</name>
    <dbReference type="NCBI Taxonomy" id="582737"/>
    <lineage>
        <taxon>Eukaryota</taxon>
        <taxon>Viridiplantae</taxon>
        <taxon>Chlorophyta</taxon>
        <taxon>core chlorophytes</taxon>
        <taxon>Chlorodendrophyceae</taxon>
        <taxon>Chlorodendrales</taxon>
        <taxon>Chlorodendraceae</taxon>
        <taxon>Tetraselmis</taxon>
    </lineage>
</organism>
<dbReference type="SUPFAM" id="SSF52540">
    <property type="entry name" value="P-loop containing nucleoside triphosphate hydrolases"/>
    <property type="match status" value="1"/>
</dbReference>
<reference evidence="7" key="1">
    <citation type="submission" date="2014-05" db="EMBL/GenBank/DDBJ databases">
        <title>The transcriptome of the halophilic microalga Tetraselmis sp. GSL018 isolated from the Great Salt Lake, Utah.</title>
        <authorList>
            <person name="Jinkerson R.E."/>
            <person name="D'Adamo S."/>
            <person name="Posewitz M.C."/>
        </authorList>
    </citation>
    <scope>NUCLEOTIDE SEQUENCE</scope>
    <source>
        <strain evidence="7">GSL018</strain>
    </source>
</reference>
<protein>
    <submittedName>
        <fullName evidence="7">DNA mismatch repair protein MSH3</fullName>
    </submittedName>
</protein>
<evidence type="ECO:0000256" key="5">
    <source>
        <dbReference type="SAM" id="MobiDB-lite"/>
    </source>
</evidence>
<evidence type="ECO:0000256" key="3">
    <source>
        <dbReference type="ARBA" id="ARBA00023125"/>
    </source>
</evidence>
<keyword evidence="4" id="KW-0234">DNA repair</keyword>
<dbReference type="PANTHER" id="PTHR11361">
    <property type="entry name" value="DNA MISMATCH REPAIR PROTEIN MUTS FAMILY MEMBER"/>
    <property type="match status" value="1"/>
</dbReference>
<keyword evidence="2" id="KW-0067">ATP-binding</keyword>
<accession>A0A061R6K3</accession>
<gene>
    <name evidence="7" type="primary">MSH3</name>
    <name evidence="7" type="ORF">TSPGSL018_13979</name>
</gene>
<name>A0A061R6K3_9CHLO</name>
<keyword evidence="3" id="KW-0238">DNA-binding</keyword>
<keyword evidence="1" id="KW-0547">Nucleotide-binding</keyword>
<dbReference type="GO" id="GO:0030983">
    <property type="term" value="F:mismatched DNA binding"/>
    <property type="evidence" value="ECO:0007669"/>
    <property type="project" value="InterPro"/>
</dbReference>
<proteinExistence type="predicted"/>
<evidence type="ECO:0000256" key="1">
    <source>
        <dbReference type="ARBA" id="ARBA00022741"/>
    </source>
</evidence>
<keyword evidence="4" id="KW-0227">DNA damage</keyword>
<dbReference type="GO" id="GO:0140664">
    <property type="term" value="F:ATP-dependent DNA damage sensor activity"/>
    <property type="evidence" value="ECO:0007669"/>
    <property type="project" value="InterPro"/>
</dbReference>
<dbReference type="AlphaFoldDB" id="A0A061R6K3"/>